<gene>
    <name evidence="2" type="ORF">TTHERM_00185540</name>
</gene>
<dbReference type="KEGG" id="tet:TTHERM_00185540"/>
<dbReference type="GeneID" id="7844295"/>
<feature type="chain" id="PRO_5004201165" evidence="1">
    <location>
        <begin position="26"/>
        <end position="264"/>
    </location>
</feature>
<keyword evidence="2" id="KW-0812">Transmembrane</keyword>
<dbReference type="HOGENOM" id="CLU_1040067_0_0_1"/>
<dbReference type="AlphaFoldDB" id="Q22T58"/>
<keyword evidence="1" id="KW-0732">Signal</keyword>
<keyword evidence="3" id="KW-1185">Reference proteome</keyword>
<dbReference type="Proteomes" id="UP000009168">
    <property type="component" value="Unassembled WGS sequence"/>
</dbReference>
<reference evidence="3" key="1">
    <citation type="journal article" date="2006" name="PLoS Biol.">
        <title>Macronuclear genome sequence of the ciliate Tetrahymena thermophila, a model eukaryote.</title>
        <authorList>
            <person name="Eisen J.A."/>
            <person name="Coyne R.S."/>
            <person name="Wu M."/>
            <person name="Wu D."/>
            <person name="Thiagarajan M."/>
            <person name="Wortman J.R."/>
            <person name="Badger J.H."/>
            <person name="Ren Q."/>
            <person name="Amedeo P."/>
            <person name="Jones K.M."/>
            <person name="Tallon L.J."/>
            <person name="Delcher A.L."/>
            <person name="Salzberg S.L."/>
            <person name="Silva J.C."/>
            <person name="Haas B.J."/>
            <person name="Majoros W.H."/>
            <person name="Farzad M."/>
            <person name="Carlton J.M."/>
            <person name="Smith R.K. Jr."/>
            <person name="Garg J."/>
            <person name="Pearlman R.E."/>
            <person name="Karrer K.M."/>
            <person name="Sun L."/>
            <person name="Manning G."/>
            <person name="Elde N.C."/>
            <person name="Turkewitz A.P."/>
            <person name="Asai D.J."/>
            <person name="Wilkes D.E."/>
            <person name="Wang Y."/>
            <person name="Cai H."/>
            <person name="Collins K."/>
            <person name="Stewart B.A."/>
            <person name="Lee S.R."/>
            <person name="Wilamowska K."/>
            <person name="Weinberg Z."/>
            <person name="Ruzzo W.L."/>
            <person name="Wloga D."/>
            <person name="Gaertig J."/>
            <person name="Frankel J."/>
            <person name="Tsao C.-C."/>
            <person name="Gorovsky M.A."/>
            <person name="Keeling P.J."/>
            <person name="Waller R.F."/>
            <person name="Patron N.J."/>
            <person name="Cherry J.M."/>
            <person name="Stover N.A."/>
            <person name="Krieger C.J."/>
            <person name="del Toro C."/>
            <person name="Ryder H.F."/>
            <person name="Williamson S.C."/>
            <person name="Barbeau R.A."/>
            <person name="Hamilton E.P."/>
            <person name="Orias E."/>
        </authorList>
    </citation>
    <scope>NUCLEOTIDE SEQUENCE [LARGE SCALE GENOMIC DNA]</scope>
    <source>
        <strain evidence="3">SB210</strain>
    </source>
</reference>
<keyword evidence="2" id="KW-0472">Membrane</keyword>
<protein>
    <submittedName>
        <fullName evidence="2">Transmembrane protein, putative</fullName>
    </submittedName>
</protein>
<evidence type="ECO:0000313" key="2">
    <source>
        <dbReference type="EMBL" id="EAR88580.1"/>
    </source>
</evidence>
<proteinExistence type="predicted"/>
<organism evidence="2 3">
    <name type="scientific">Tetrahymena thermophila (strain SB210)</name>
    <dbReference type="NCBI Taxonomy" id="312017"/>
    <lineage>
        <taxon>Eukaryota</taxon>
        <taxon>Sar</taxon>
        <taxon>Alveolata</taxon>
        <taxon>Ciliophora</taxon>
        <taxon>Intramacronucleata</taxon>
        <taxon>Oligohymenophorea</taxon>
        <taxon>Hymenostomatida</taxon>
        <taxon>Tetrahymenina</taxon>
        <taxon>Tetrahymenidae</taxon>
        <taxon>Tetrahymena</taxon>
    </lineage>
</organism>
<sequence length="264" mass="29282">MNKLIATLPLIALLIAGSAFYLAKSNNQLEAAVAISNNLSFFDWAKCYSNITASSNNCTNSDGYNTAAGRFANLTNSLSENIIAPCKNFTNYFLNATADQAVNLNSYFTNCFFNDQVLSIAQSDSCFYNNYFAPIYLTCTQTTLKSFFNNIKNEEGVNFAQLGGCQYNITSQAQQPCQSTDDYWAAAGKFNALTYPDFVANQTLSSACQNYYNYRGSALADSIVNKDGYYHDCFITNETQAIAQSNDCFNTYYYQPIFVKCAGF</sequence>
<evidence type="ECO:0000256" key="1">
    <source>
        <dbReference type="SAM" id="SignalP"/>
    </source>
</evidence>
<evidence type="ECO:0000313" key="3">
    <source>
        <dbReference type="Proteomes" id="UP000009168"/>
    </source>
</evidence>
<dbReference type="RefSeq" id="XP_001008825.1">
    <property type="nucleotide sequence ID" value="XM_001008825.3"/>
</dbReference>
<dbReference type="EMBL" id="GG662840">
    <property type="protein sequence ID" value="EAR88580.1"/>
    <property type="molecule type" value="Genomic_DNA"/>
</dbReference>
<accession>Q22T58</accession>
<dbReference type="InParanoid" id="Q22T58"/>
<name>Q22T58_TETTS</name>
<feature type="signal peptide" evidence="1">
    <location>
        <begin position="1"/>
        <end position="25"/>
    </location>
</feature>